<dbReference type="InterPro" id="IPR011032">
    <property type="entry name" value="GroES-like_sf"/>
</dbReference>
<evidence type="ECO:0000313" key="3">
    <source>
        <dbReference type="Proteomes" id="UP000194127"/>
    </source>
</evidence>
<dbReference type="AlphaFoldDB" id="A0A1X6MMG2"/>
<dbReference type="PANTHER" id="PTHR45348">
    <property type="entry name" value="HYPOTHETICAL OXIDOREDUCTASE (EUROFUNG)"/>
    <property type="match status" value="1"/>
</dbReference>
<evidence type="ECO:0000259" key="1">
    <source>
        <dbReference type="SMART" id="SM00829"/>
    </source>
</evidence>
<dbReference type="Proteomes" id="UP000194127">
    <property type="component" value="Unassembled WGS sequence"/>
</dbReference>
<accession>A0A1X6MMG2</accession>
<dbReference type="InterPro" id="IPR020843">
    <property type="entry name" value="ER"/>
</dbReference>
<protein>
    <recommendedName>
        <fullName evidence="1">Enoyl reductase (ER) domain-containing protein</fullName>
    </recommendedName>
</protein>
<dbReference type="STRING" id="670580.A0A1X6MMG2"/>
<sequence length="351" mass="37447">MSTHQKALVLPIKQGTFELHSVPIPTPGPGQLLVRMHAVALNPVDWKVQARGILVEDYPFILGTDNAGTVEVIGEEVYGFSKGDRVFTQGTFESTHGGFQQYALFNASVTAKIPENLTFEQAATIPVGLGTAVLGLYTPRTPEDIECGSAQLTAPWDSDGRGIYAGRPFVVLGASSSVGQYALQLARLSGFSPIIVTASLHHTDYLKSLGATHVVDRHLPFEALRSNLAAITSKPFEVIFDAVSLPDTQSVAYDLLAPGGCLVLVLFPAITLIANKRIAKVFGQVNFPPENLEVGVSLYKVLPELLAEGAIQPNRVEVIPGGLGGIRAGLDRLKNDTVSGVKLVVRSQETA</sequence>
<dbReference type="Pfam" id="PF08240">
    <property type="entry name" value="ADH_N"/>
    <property type="match status" value="1"/>
</dbReference>
<dbReference type="OrthoDB" id="3233595at2759"/>
<name>A0A1X6MMG2_9APHY</name>
<dbReference type="PANTHER" id="PTHR45348:SF2">
    <property type="entry name" value="ZINC-TYPE ALCOHOL DEHYDROGENASE-LIKE PROTEIN C2E1P3.01"/>
    <property type="match status" value="1"/>
</dbReference>
<dbReference type="Pfam" id="PF00107">
    <property type="entry name" value="ADH_zinc_N"/>
    <property type="match status" value="1"/>
</dbReference>
<feature type="domain" description="Enoyl reductase (ER)" evidence="1">
    <location>
        <begin position="15"/>
        <end position="345"/>
    </location>
</feature>
<dbReference type="GeneID" id="36331911"/>
<organism evidence="2 3">
    <name type="scientific">Postia placenta MAD-698-R-SB12</name>
    <dbReference type="NCBI Taxonomy" id="670580"/>
    <lineage>
        <taxon>Eukaryota</taxon>
        <taxon>Fungi</taxon>
        <taxon>Dikarya</taxon>
        <taxon>Basidiomycota</taxon>
        <taxon>Agaricomycotina</taxon>
        <taxon>Agaricomycetes</taxon>
        <taxon>Polyporales</taxon>
        <taxon>Adustoporiaceae</taxon>
        <taxon>Rhodonia</taxon>
    </lineage>
</organism>
<dbReference type="EMBL" id="KZ110607">
    <property type="protein sequence ID" value="OSX57545.1"/>
    <property type="molecule type" value="Genomic_DNA"/>
</dbReference>
<keyword evidence="3" id="KW-1185">Reference proteome</keyword>
<dbReference type="InterPro" id="IPR036291">
    <property type="entry name" value="NAD(P)-bd_dom_sf"/>
</dbReference>
<dbReference type="Gene3D" id="3.40.50.720">
    <property type="entry name" value="NAD(P)-binding Rossmann-like Domain"/>
    <property type="match status" value="1"/>
</dbReference>
<evidence type="ECO:0000313" key="2">
    <source>
        <dbReference type="EMBL" id="OSX57545.1"/>
    </source>
</evidence>
<reference evidence="2 3" key="1">
    <citation type="submission" date="2017-04" db="EMBL/GenBank/DDBJ databases">
        <title>Genome Sequence of the Model Brown-Rot Fungus Postia placenta SB12.</title>
        <authorList>
            <consortium name="DOE Joint Genome Institute"/>
            <person name="Gaskell J."/>
            <person name="Kersten P."/>
            <person name="Larrondo L.F."/>
            <person name="Canessa P."/>
            <person name="Martinez D."/>
            <person name="Hibbett D."/>
            <person name="Schmoll M."/>
            <person name="Kubicek C.P."/>
            <person name="Martinez A.T."/>
            <person name="Yadav J."/>
            <person name="Master E."/>
            <person name="Magnuson J.K."/>
            <person name="James T."/>
            <person name="Yaver D."/>
            <person name="Berka R."/>
            <person name="Labutti K."/>
            <person name="Lipzen A."/>
            <person name="Aerts A."/>
            <person name="Barry K."/>
            <person name="Henrissat B."/>
            <person name="Blanchette R."/>
            <person name="Grigoriev I."/>
            <person name="Cullen D."/>
        </authorList>
    </citation>
    <scope>NUCLEOTIDE SEQUENCE [LARGE SCALE GENOMIC DNA]</scope>
    <source>
        <strain evidence="2 3">MAD-698-R-SB12</strain>
    </source>
</reference>
<dbReference type="CDD" id="cd08249">
    <property type="entry name" value="enoyl_reductase_like"/>
    <property type="match status" value="1"/>
</dbReference>
<dbReference type="SMART" id="SM00829">
    <property type="entry name" value="PKS_ER"/>
    <property type="match status" value="1"/>
</dbReference>
<dbReference type="InterPro" id="IPR047122">
    <property type="entry name" value="Trans-enoyl_RdTase-like"/>
</dbReference>
<dbReference type="Gene3D" id="3.90.180.10">
    <property type="entry name" value="Medium-chain alcohol dehydrogenases, catalytic domain"/>
    <property type="match status" value="1"/>
</dbReference>
<dbReference type="RefSeq" id="XP_024334339.1">
    <property type="nucleotide sequence ID" value="XM_024486962.1"/>
</dbReference>
<dbReference type="GO" id="GO:0016651">
    <property type="term" value="F:oxidoreductase activity, acting on NAD(P)H"/>
    <property type="evidence" value="ECO:0007669"/>
    <property type="project" value="InterPro"/>
</dbReference>
<dbReference type="SUPFAM" id="SSF51735">
    <property type="entry name" value="NAD(P)-binding Rossmann-fold domains"/>
    <property type="match status" value="1"/>
</dbReference>
<gene>
    <name evidence="2" type="ORF">POSPLADRAFT_1155647</name>
</gene>
<proteinExistence type="predicted"/>
<dbReference type="InterPro" id="IPR013154">
    <property type="entry name" value="ADH-like_N"/>
</dbReference>
<dbReference type="InterPro" id="IPR013149">
    <property type="entry name" value="ADH-like_C"/>
</dbReference>
<dbReference type="SUPFAM" id="SSF50129">
    <property type="entry name" value="GroES-like"/>
    <property type="match status" value="1"/>
</dbReference>